<protein>
    <submittedName>
        <fullName evidence="1">Ephrin_rec_like domain-containing protein</fullName>
    </submittedName>
</protein>
<evidence type="ECO:0000313" key="1">
    <source>
        <dbReference type="EMBL" id="CAK9015117.1"/>
    </source>
</evidence>
<name>A0ABP0JL05_9DINO</name>
<reference evidence="1 2" key="1">
    <citation type="submission" date="2024-02" db="EMBL/GenBank/DDBJ databases">
        <authorList>
            <person name="Chen Y."/>
            <person name="Shah S."/>
            <person name="Dougan E. K."/>
            <person name="Thang M."/>
            <person name="Chan C."/>
        </authorList>
    </citation>
    <scope>NUCLEOTIDE SEQUENCE [LARGE SCALE GENOMIC DNA]</scope>
</reference>
<comment type="caution">
    <text evidence="1">The sequence shown here is derived from an EMBL/GenBank/DDBJ whole genome shotgun (WGS) entry which is preliminary data.</text>
</comment>
<dbReference type="EMBL" id="CAXAMM010007713">
    <property type="protein sequence ID" value="CAK9015117.1"/>
    <property type="molecule type" value="Genomic_DNA"/>
</dbReference>
<proteinExistence type="predicted"/>
<evidence type="ECO:0000313" key="2">
    <source>
        <dbReference type="Proteomes" id="UP001642464"/>
    </source>
</evidence>
<dbReference type="Proteomes" id="UP001642464">
    <property type="component" value="Unassembled WGS sequence"/>
</dbReference>
<gene>
    <name evidence="1" type="ORF">SCF082_LOCUS12615</name>
</gene>
<sequence>MGTGVLASSTGYPGTAGKCSWCPPTNEPQLVQMTSGPIGSIGTLSSRQGLVGAISQDIRTVLVLELLGGPQPVACLACTCRELLQQLRDPRTGRLRVSTASLSASSSALLALAQRLSLDQLRSLRLDILNESGKLPERLVNQLLSSLGDALAAAKKALPLPLEDLSVVLASFSNSVTPLRPSSAALAALLRGLASLRLRRLELSYLPLTRKAIHQEVESGTQQTLLSVLTSLNCLKELTLTHNGMYGEVAKELVEAVRDLPHLQVLDLSRNRIANKEFKEIAETLGSAVVLTGFDSQTHL</sequence>
<dbReference type="SUPFAM" id="SSF52047">
    <property type="entry name" value="RNI-like"/>
    <property type="match status" value="1"/>
</dbReference>
<keyword evidence="2" id="KW-1185">Reference proteome</keyword>
<organism evidence="1 2">
    <name type="scientific">Durusdinium trenchii</name>
    <dbReference type="NCBI Taxonomy" id="1381693"/>
    <lineage>
        <taxon>Eukaryota</taxon>
        <taxon>Sar</taxon>
        <taxon>Alveolata</taxon>
        <taxon>Dinophyceae</taxon>
        <taxon>Suessiales</taxon>
        <taxon>Symbiodiniaceae</taxon>
        <taxon>Durusdinium</taxon>
    </lineage>
</organism>
<dbReference type="Gene3D" id="3.80.10.10">
    <property type="entry name" value="Ribonuclease Inhibitor"/>
    <property type="match status" value="1"/>
</dbReference>
<dbReference type="InterPro" id="IPR032675">
    <property type="entry name" value="LRR_dom_sf"/>
</dbReference>
<accession>A0ABP0JL05</accession>